<reference evidence="2" key="1">
    <citation type="submission" date="2020-02" db="EMBL/GenBank/DDBJ databases">
        <authorList>
            <person name="Meier V. D."/>
        </authorList>
    </citation>
    <scope>NUCLEOTIDE SEQUENCE</scope>
    <source>
        <strain evidence="2">AVDCRST_MAG45</strain>
    </source>
</reference>
<name>A0A6J4SVC2_9ACTN</name>
<dbReference type="EC" id="5.1.3.2" evidence="2"/>
<dbReference type="InterPro" id="IPR050177">
    <property type="entry name" value="Lipid_A_modif_metabolic_enz"/>
</dbReference>
<dbReference type="Pfam" id="PF01370">
    <property type="entry name" value="Epimerase"/>
    <property type="match status" value="1"/>
</dbReference>
<dbReference type="Gene3D" id="3.40.50.720">
    <property type="entry name" value="NAD(P)-binding Rossmann-like Domain"/>
    <property type="match status" value="1"/>
</dbReference>
<dbReference type="AlphaFoldDB" id="A0A6J4SVC2"/>
<sequence>METPLRYLITGGSGYLGGRLVQRLAERPETERVTVCDLRPPRTFAANVAYEELDVRDRDRTRRLVEHERPDALVHLAVVLNPIHDEHRMYEIDVGGTQNVLEAASAAGTPHVLVTSSTTAYGAFADNPVPLTEDDPVRGMPDFEYARDKAESDRLCQLWAHQHPGQAMTIVRPCIVFGPNVDNYIVRTFSDQPFFAELGSGDPPIQFVHEDDVVEALLGLLDGRHEGAFNVTPDDWMTVGECADLVGLRRVRVPFGPYRALAQGLWRLRRTETPAGNLHFVRHPWVASNERLKATLGWSPRYSSRETFEITMRARGVSLAGATAA</sequence>
<dbReference type="InterPro" id="IPR001509">
    <property type="entry name" value="Epimerase_deHydtase"/>
</dbReference>
<dbReference type="GO" id="GO:0003978">
    <property type="term" value="F:UDP-glucose 4-epimerase activity"/>
    <property type="evidence" value="ECO:0007669"/>
    <property type="project" value="UniProtKB-EC"/>
</dbReference>
<dbReference type="PANTHER" id="PTHR43245">
    <property type="entry name" value="BIFUNCTIONAL POLYMYXIN RESISTANCE PROTEIN ARNA"/>
    <property type="match status" value="1"/>
</dbReference>
<evidence type="ECO:0000259" key="1">
    <source>
        <dbReference type="Pfam" id="PF01370"/>
    </source>
</evidence>
<dbReference type="EMBL" id="CADCVU010000137">
    <property type="protein sequence ID" value="CAA9506462.1"/>
    <property type="molecule type" value="Genomic_DNA"/>
</dbReference>
<keyword evidence="2" id="KW-0413">Isomerase</keyword>
<dbReference type="SUPFAM" id="SSF51735">
    <property type="entry name" value="NAD(P)-binding Rossmann-fold domains"/>
    <property type="match status" value="1"/>
</dbReference>
<dbReference type="InterPro" id="IPR036291">
    <property type="entry name" value="NAD(P)-bd_dom_sf"/>
</dbReference>
<accession>A0A6J4SVC2</accession>
<gene>
    <name evidence="2" type="ORF">AVDCRST_MAG45-1633</name>
</gene>
<evidence type="ECO:0000313" key="2">
    <source>
        <dbReference type="EMBL" id="CAA9506462.1"/>
    </source>
</evidence>
<organism evidence="2">
    <name type="scientific">uncultured Solirubrobacterales bacterium</name>
    <dbReference type="NCBI Taxonomy" id="768556"/>
    <lineage>
        <taxon>Bacteria</taxon>
        <taxon>Bacillati</taxon>
        <taxon>Actinomycetota</taxon>
        <taxon>Thermoleophilia</taxon>
        <taxon>Solirubrobacterales</taxon>
        <taxon>environmental samples</taxon>
    </lineage>
</organism>
<protein>
    <submittedName>
        <fullName evidence="2">UDP-glucose 4-epimerase</fullName>
        <ecNumber evidence="2">5.1.3.2</ecNumber>
    </submittedName>
</protein>
<proteinExistence type="predicted"/>
<feature type="domain" description="NAD-dependent epimerase/dehydratase" evidence="1">
    <location>
        <begin position="8"/>
        <end position="231"/>
    </location>
</feature>